<accession>A0A2T5YCM4</accession>
<keyword evidence="3" id="KW-1185">Reference proteome</keyword>
<name>A0A2T5YCM4_9BACT</name>
<keyword evidence="1" id="KW-1133">Transmembrane helix</keyword>
<feature type="transmembrane region" description="Helical" evidence="1">
    <location>
        <begin position="12"/>
        <end position="32"/>
    </location>
</feature>
<dbReference type="AlphaFoldDB" id="A0A2T5YCM4"/>
<dbReference type="Proteomes" id="UP000244225">
    <property type="component" value="Unassembled WGS sequence"/>
</dbReference>
<dbReference type="EMBL" id="QBKI01000012">
    <property type="protein sequence ID" value="PTX14209.1"/>
    <property type="molecule type" value="Genomic_DNA"/>
</dbReference>
<organism evidence="2 3">
    <name type="scientific">Pontibacter mucosus</name>
    <dbReference type="NCBI Taxonomy" id="1649266"/>
    <lineage>
        <taxon>Bacteria</taxon>
        <taxon>Pseudomonadati</taxon>
        <taxon>Bacteroidota</taxon>
        <taxon>Cytophagia</taxon>
        <taxon>Cytophagales</taxon>
        <taxon>Hymenobacteraceae</taxon>
        <taxon>Pontibacter</taxon>
    </lineage>
</organism>
<protein>
    <recommendedName>
        <fullName evidence="4">Cytochrome B</fullName>
    </recommendedName>
</protein>
<proteinExistence type="predicted"/>
<reference evidence="2 3" key="1">
    <citation type="submission" date="2018-04" db="EMBL/GenBank/DDBJ databases">
        <title>Genomic Encyclopedia of Archaeal and Bacterial Type Strains, Phase II (KMG-II): from individual species to whole genera.</title>
        <authorList>
            <person name="Goeker M."/>
        </authorList>
    </citation>
    <scope>NUCLEOTIDE SEQUENCE [LARGE SCALE GENOMIC DNA]</scope>
    <source>
        <strain evidence="2 3">DSM 100162</strain>
    </source>
</reference>
<keyword evidence="1" id="KW-0472">Membrane</keyword>
<comment type="caution">
    <text evidence="2">The sequence shown here is derived from an EMBL/GenBank/DDBJ whole genome shotgun (WGS) entry which is preliminary data.</text>
</comment>
<evidence type="ECO:0000256" key="1">
    <source>
        <dbReference type="SAM" id="Phobius"/>
    </source>
</evidence>
<sequence length="145" mass="16143">MYTGIQHLHSFLSYLVLLGLLISFVAALAGWFGNKNFGDKDRKLGLLGLIPTHLQWVIGVILYFVSPKGIEWATEGFMKVSEQRLFVLEHPLTMIIAVVLITVGYARAKRQIGAGNKGFKSIAIFYGIGLILILSRIPWNAWLGN</sequence>
<evidence type="ECO:0000313" key="2">
    <source>
        <dbReference type="EMBL" id="PTX14209.1"/>
    </source>
</evidence>
<evidence type="ECO:0008006" key="4">
    <source>
        <dbReference type="Google" id="ProtNLM"/>
    </source>
</evidence>
<feature type="transmembrane region" description="Helical" evidence="1">
    <location>
        <begin position="118"/>
        <end position="139"/>
    </location>
</feature>
<feature type="transmembrane region" description="Helical" evidence="1">
    <location>
        <begin position="85"/>
        <end position="106"/>
    </location>
</feature>
<keyword evidence="1" id="KW-0812">Transmembrane</keyword>
<feature type="transmembrane region" description="Helical" evidence="1">
    <location>
        <begin position="44"/>
        <end position="65"/>
    </location>
</feature>
<evidence type="ECO:0000313" key="3">
    <source>
        <dbReference type="Proteomes" id="UP000244225"/>
    </source>
</evidence>
<gene>
    <name evidence="2" type="ORF">C8N40_11256</name>
</gene>